<organism evidence="2 3">
    <name type="scientific">Listeria welshimeri</name>
    <dbReference type="NCBI Taxonomy" id="1643"/>
    <lineage>
        <taxon>Bacteria</taxon>
        <taxon>Bacillati</taxon>
        <taxon>Bacillota</taxon>
        <taxon>Bacilli</taxon>
        <taxon>Bacillales</taxon>
        <taxon>Listeriaceae</taxon>
        <taxon>Listeria</taxon>
    </lineage>
</organism>
<accession>A0ABX4II97</accession>
<name>A0ABX4II97_LISWE</name>
<proteinExistence type="predicted"/>
<evidence type="ECO:0000256" key="1">
    <source>
        <dbReference type="SAM" id="MobiDB-lite"/>
    </source>
</evidence>
<evidence type="ECO:0000313" key="2">
    <source>
        <dbReference type="EMBL" id="PDK42741.1"/>
    </source>
</evidence>
<dbReference type="EMBL" id="NYPG01000001">
    <property type="protein sequence ID" value="PDK42741.1"/>
    <property type="molecule type" value="Genomic_DNA"/>
</dbReference>
<gene>
    <name evidence="2" type="ORF">AFZ32_02635</name>
</gene>
<evidence type="ECO:0000313" key="3">
    <source>
        <dbReference type="Proteomes" id="UP000219632"/>
    </source>
</evidence>
<dbReference type="Gene3D" id="2.60.40.4170">
    <property type="match status" value="1"/>
</dbReference>
<dbReference type="InterPro" id="IPR031888">
    <property type="entry name" value="DUF5068"/>
</dbReference>
<dbReference type="Proteomes" id="UP000219632">
    <property type="component" value="Unassembled WGS sequence"/>
</dbReference>
<feature type="compositionally biased region" description="Basic and acidic residues" evidence="1">
    <location>
        <begin position="49"/>
        <end position="93"/>
    </location>
</feature>
<comment type="caution">
    <text evidence="2">The sequence shown here is derived from an EMBL/GenBank/DDBJ whole genome shotgun (WGS) entry which is preliminary data.</text>
</comment>
<sequence>MKKRIIIFTVLIILLVSGVVIGVYANSSNTDAKPDKAKTSTTTNKPKSTTKEEKKPADTATDKKDSSNETSKDTVTDDKGVVTKGSSDVEKNAPAKNSAGSKEQNKSETPTTPTFSLSTLGFKTSNVAPVLGGNVTTTYLSSTPSFQKIFQNLTIEINQYKVEHVVNADKNVSASNPESFLANKNGYVITLDISIKNTSTKDKIYKADQISLVGANEFAGGSLDNFVPSNYHLIGSKSDPYNFTAGKTARGLLTFTMTEDVYNDIASNPKIGVPNPDKFDSTISQDKAGDDIVVAFPVK</sequence>
<protein>
    <submittedName>
        <fullName evidence="2">DUF5068 domain-containing protein</fullName>
    </submittedName>
</protein>
<dbReference type="Pfam" id="PF16781">
    <property type="entry name" value="DUF5068"/>
    <property type="match status" value="1"/>
</dbReference>
<dbReference type="RefSeq" id="WP_097349770.1">
    <property type="nucleotide sequence ID" value="NZ_NYPG01000001.1"/>
</dbReference>
<keyword evidence="3" id="KW-1185">Reference proteome</keyword>
<reference evidence="2 3" key="1">
    <citation type="submission" date="2017-09" db="EMBL/GenBank/DDBJ databases">
        <title>Draft Genomes of 144 Listeria Monocytogenes isolates from foods.</title>
        <authorList>
            <person name="Wu C.H."/>
            <person name="Ng J."/>
            <person name="Kiang D."/>
            <person name="Chen C.-Y."/>
            <person name="Frink S."/>
            <person name="Lafrades M."/>
            <person name="Morales C."/>
            <person name="Park P."/>
            <person name="Zwick M."/>
        </authorList>
    </citation>
    <scope>NUCLEOTIDE SEQUENCE [LARGE SCALE GENOMIC DNA]</scope>
    <source>
        <strain evidence="2 3">CDPHFDLB-F14M01633.75-2</strain>
    </source>
</reference>
<feature type="region of interest" description="Disordered" evidence="1">
    <location>
        <begin position="26"/>
        <end position="116"/>
    </location>
</feature>